<evidence type="ECO:0000313" key="3">
    <source>
        <dbReference type="Proteomes" id="UP000862426"/>
    </source>
</evidence>
<reference evidence="2" key="2">
    <citation type="submission" date="2022-05" db="EMBL/GenBank/DDBJ databases">
        <authorList>
            <consortium name="NCBI Pathogen Detection Project"/>
        </authorList>
    </citation>
    <scope>NUCLEOTIDE SEQUENCE</scope>
    <source>
        <strain evidence="2">CAV1698</strain>
    </source>
</reference>
<dbReference type="Gene3D" id="2.60.40.1880">
    <property type="entry name" value="Invasion associated locus B (IalB) protein"/>
    <property type="match status" value="1"/>
</dbReference>
<dbReference type="InterPro" id="IPR038696">
    <property type="entry name" value="IalB_sf"/>
</dbReference>
<proteinExistence type="predicted"/>
<evidence type="ECO:0000256" key="1">
    <source>
        <dbReference type="SAM" id="SignalP"/>
    </source>
</evidence>
<dbReference type="InterPro" id="IPR010642">
    <property type="entry name" value="Invasion_prot_B"/>
</dbReference>
<dbReference type="Proteomes" id="UP000862426">
    <property type="component" value="Unassembled WGS sequence"/>
</dbReference>
<feature type="signal peptide" evidence="1">
    <location>
        <begin position="1"/>
        <end position="19"/>
    </location>
</feature>
<evidence type="ECO:0000313" key="2">
    <source>
        <dbReference type="EMBL" id="HCD1255403.1"/>
    </source>
</evidence>
<gene>
    <name evidence="2" type="ORF">JD854_RS10075</name>
</gene>
<reference evidence="2" key="1">
    <citation type="journal article" date="2018" name="Genome Biol.">
        <title>SKESA: strategic k-mer extension for scrupulous assemblies.</title>
        <authorList>
            <person name="Souvorov A."/>
            <person name="Agarwala R."/>
            <person name="Lipman D.J."/>
        </authorList>
    </citation>
    <scope>NUCLEOTIDE SEQUENCE</scope>
    <source>
        <strain evidence="2">CAV1698</strain>
    </source>
</reference>
<feature type="chain" id="PRO_5038821947" evidence="1">
    <location>
        <begin position="20"/>
        <end position="178"/>
    </location>
</feature>
<keyword evidence="1" id="KW-0732">Signal</keyword>
<organism evidence="2 3">
    <name type="scientific">Citrobacter amalonaticus</name>
    <dbReference type="NCBI Taxonomy" id="35703"/>
    <lineage>
        <taxon>Bacteria</taxon>
        <taxon>Pseudomonadati</taxon>
        <taxon>Pseudomonadota</taxon>
        <taxon>Gammaproteobacteria</taxon>
        <taxon>Enterobacterales</taxon>
        <taxon>Enterobacteriaceae</taxon>
        <taxon>Citrobacter</taxon>
    </lineage>
</organism>
<comment type="caution">
    <text evidence="2">The sequence shown here is derived from an EMBL/GenBank/DDBJ whole genome shotgun (WGS) entry which is preliminary data.</text>
</comment>
<name>A0A9C7QKG5_CITAM</name>
<dbReference type="Pfam" id="PF06776">
    <property type="entry name" value="IalB"/>
    <property type="match status" value="1"/>
</dbReference>
<protein>
    <submittedName>
        <fullName evidence="2">Invasion associated locus B family protein</fullName>
    </submittedName>
</protein>
<dbReference type="EMBL" id="DACYAJ020000010">
    <property type="protein sequence ID" value="HCD1255403.1"/>
    <property type="molecule type" value="Genomic_DNA"/>
</dbReference>
<accession>A0A9C7QKG5</accession>
<dbReference type="AlphaFoldDB" id="A0A9C7QKG5"/>
<sequence>MKRLLAAAALICLSSGFQAQAVLPDGADAVVLQERYGNWMVVCQENTDTAGTVCSALQVQTRAGARVLSAQLSGDPETSLTGTLTLPFGLALTEGISLSADEKPLQALKFSTCLPEGCVVPVQWDKEQVKILMNAGKWTLTGKNSGVSAEKIELQLPVNGLDKALQRIQFLKNTPPSS</sequence>